<protein>
    <submittedName>
        <fullName evidence="3">PASTA domain-containing protein</fullName>
    </submittedName>
</protein>
<dbReference type="Gene3D" id="3.30.10.20">
    <property type="match status" value="3"/>
</dbReference>
<dbReference type="Proteomes" id="UP000263486">
    <property type="component" value="Unassembled WGS sequence"/>
</dbReference>
<dbReference type="Pfam" id="PF03793">
    <property type="entry name" value="PASTA"/>
    <property type="match status" value="3"/>
</dbReference>
<proteinExistence type="predicted"/>
<feature type="domain" description="PASTA" evidence="2">
    <location>
        <begin position="181"/>
        <end position="248"/>
    </location>
</feature>
<dbReference type="InterPro" id="IPR005543">
    <property type="entry name" value="PASTA_dom"/>
</dbReference>
<comment type="caution">
    <text evidence="3">The sequence shown here is derived from an EMBL/GenBank/DDBJ whole genome shotgun (WGS) entry which is preliminary data.</text>
</comment>
<name>A0ABX9KFN3_9FUSO</name>
<keyword evidence="1" id="KW-1133">Transmembrane helix</keyword>
<sequence>MLLFREKSIVILRSHKMNKKIIITMSSLAIIAGIFLAGNVGLKFFFHDYLYETPNLKGLKIEEARTLVGSNFKLVHMGEHYSEFKKGEIYSQLPISQKHIKKGRPIKVWISKGIDTVILPDLKGKNMQDARVILSDLGIKVGRISHTMEGYMNNKVIGTDPSEGSSISRGSSVSLLINVSKIKNIRMPDILGFSQGEGEKILREKKLVIGDIKRVHRNDFPEDTIIDVSYPAGKDVLAGSIINITVTAQSEEE</sequence>
<accession>A0ABX9KFN3</accession>
<dbReference type="CDD" id="cd06577">
    <property type="entry name" value="PASTA_pknB"/>
    <property type="match status" value="3"/>
</dbReference>
<gene>
    <name evidence="3" type="ORF">DYH56_11555</name>
</gene>
<evidence type="ECO:0000256" key="1">
    <source>
        <dbReference type="SAM" id="Phobius"/>
    </source>
</evidence>
<dbReference type="PROSITE" id="PS51178">
    <property type="entry name" value="PASTA"/>
    <property type="match status" value="2"/>
</dbReference>
<feature type="transmembrane region" description="Helical" evidence="1">
    <location>
        <begin position="21"/>
        <end position="46"/>
    </location>
</feature>
<reference evidence="3 4" key="1">
    <citation type="submission" date="2018-08" db="EMBL/GenBank/DDBJ databases">
        <title>Draft genome sequence of Psychrilyobacter sp. strain SD5 isolated from Black Sea water.</title>
        <authorList>
            <person name="Yadav S."/>
            <person name="Villanueva L."/>
            <person name="Damste J.S.S."/>
        </authorList>
    </citation>
    <scope>NUCLEOTIDE SEQUENCE [LARGE SCALE GENOMIC DNA]</scope>
    <source>
        <strain evidence="3 4">SD5</strain>
    </source>
</reference>
<keyword evidence="1" id="KW-0812">Transmembrane</keyword>
<evidence type="ECO:0000313" key="3">
    <source>
        <dbReference type="EMBL" id="REI40354.1"/>
    </source>
</evidence>
<evidence type="ECO:0000313" key="4">
    <source>
        <dbReference type="Proteomes" id="UP000263486"/>
    </source>
</evidence>
<keyword evidence="4" id="KW-1185">Reference proteome</keyword>
<organism evidence="3 4">
    <name type="scientific">Psychrilyobacter piezotolerans</name>
    <dbReference type="NCBI Taxonomy" id="2293438"/>
    <lineage>
        <taxon>Bacteria</taxon>
        <taxon>Fusobacteriati</taxon>
        <taxon>Fusobacteriota</taxon>
        <taxon>Fusobacteriia</taxon>
        <taxon>Fusobacteriales</taxon>
        <taxon>Fusobacteriaceae</taxon>
        <taxon>Psychrilyobacter</taxon>
    </lineage>
</organism>
<dbReference type="SMART" id="SM00740">
    <property type="entry name" value="PASTA"/>
    <property type="match status" value="3"/>
</dbReference>
<evidence type="ECO:0000259" key="2">
    <source>
        <dbReference type="PROSITE" id="PS51178"/>
    </source>
</evidence>
<dbReference type="EMBL" id="QUAJ01000021">
    <property type="protein sequence ID" value="REI40354.1"/>
    <property type="molecule type" value="Genomic_DNA"/>
</dbReference>
<keyword evidence="1" id="KW-0472">Membrane</keyword>
<feature type="domain" description="PASTA" evidence="2">
    <location>
        <begin position="113"/>
        <end position="179"/>
    </location>
</feature>